<dbReference type="SUPFAM" id="SSF118290">
    <property type="entry name" value="WRKY DNA-binding domain"/>
    <property type="match status" value="1"/>
</dbReference>
<keyword evidence="7" id="KW-0805">Transcription regulation</keyword>
<evidence type="ECO:0000256" key="4">
    <source>
        <dbReference type="ARBA" id="ARBA00022603"/>
    </source>
</evidence>
<evidence type="ECO:0000313" key="17">
    <source>
        <dbReference type="Proteomes" id="UP000501690"/>
    </source>
</evidence>
<dbReference type="InterPro" id="IPR050777">
    <property type="entry name" value="SET2_Histone-Lys_MeTrsfase"/>
</dbReference>
<dbReference type="GO" id="GO:0042054">
    <property type="term" value="F:histone methyltransferase activity"/>
    <property type="evidence" value="ECO:0007669"/>
    <property type="project" value="InterPro"/>
</dbReference>
<name>A0A4D6NK36_VIGUN</name>
<evidence type="ECO:0000259" key="14">
    <source>
        <dbReference type="PROSITE" id="PS50868"/>
    </source>
</evidence>
<dbReference type="InterPro" id="IPR046341">
    <property type="entry name" value="SET_dom_sf"/>
</dbReference>
<feature type="compositionally biased region" description="Basic and acidic residues" evidence="11">
    <location>
        <begin position="681"/>
        <end position="704"/>
    </location>
</feature>
<evidence type="ECO:0000256" key="10">
    <source>
        <dbReference type="ARBA" id="ARBA00023242"/>
    </source>
</evidence>
<evidence type="ECO:0000259" key="15">
    <source>
        <dbReference type="PROSITE" id="PS51215"/>
    </source>
</evidence>
<dbReference type="Pfam" id="PF03106">
    <property type="entry name" value="WRKY"/>
    <property type="match status" value="1"/>
</dbReference>
<dbReference type="PANTHER" id="PTHR22884">
    <property type="entry name" value="SET DOMAIN PROTEINS"/>
    <property type="match status" value="1"/>
</dbReference>
<dbReference type="InterPro" id="IPR006560">
    <property type="entry name" value="AWS_dom"/>
</dbReference>
<dbReference type="InterPro" id="IPR036576">
    <property type="entry name" value="WRKY_dom_sf"/>
</dbReference>
<dbReference type="EMBL" id="CP039355">
    <property type="protein sequence ID" value="QCE14026.1"/>
    <property type="molecule type" value="Genomic_DNA"/>
</dbReference>
<dbReference type="SUPFAM" id="SSF82199">
    <property type="entry name" value="SET domain"/>
    <property type="match status" value="1"/>
</dbReference>
<feature type="domain" description="Post-SET" evidence="14">
    <location>
        <begin position="420"/>
        <end position="436"/>
    </location>
</feature>
<keyword evidence="17" id="KW-1185">Reference proteome</keyword>
<dbReference type="SMART" id="SM00508">
    <property type="entry name" value="PostSET"/>
    <property type="match status" value="1"/>
</dbReference>
<dbReference type="PROSITE" id="PS50811">
    <property type="entry name" value="WRKY"/>
    <property type="match status" value="1"/>
</dbReference>
<proteinExistence type="predicted"/>
<evidence type="ECO:0000256" key="6">
    <source>
        <dbReference type="ARBA" id="ARBA00022691"/>
    </source>
</evidence>
<dbReference type="CDD" id="cd19175">
    <property type="entry name" value="SET_ASHR3-like"/>
    <property type="match status" value="1"/>
</dbReference>
<dbReference type="GO" id="GO:0043565">
    <property type="term" value="F:sequence-specific DNA binding"/>
    <property type="evidence" value="ECO:0007669"/>
    <property type="project" value="InterPro"/>
</dbReference>
<organism evidence="16 17">
    <name type="scientific">Vigna unguiculata</name>
    <name type="common">Cowpea</name>
    <dbReference type="NCBI Taxonomy" id="3917"/>
    <lineage>
        <taxon>Eukaryota</taxon>
        <taxon>Viridiplantae</taxon>
        <taxon>Streptophyta</taxon>
        <taxon>Embryophyta</taxon>
        <taxon>Tracheophyta</taxon>
        <taxon>Spermatophyta</taxon>
        <taxon>Magnoliopsida</taxon>
        <taxon>eudicotyledons</taxon>
        <taxon>Gunneridae</taxon>
        <taxon>Pentapetalae</taxon>
        <taxon>rosids</taxon>
        <taxon>fabids</taxon>
        <taxon>Fabales</taxon>
        <taxon>Fabaceae</taxon>
        <taxon>Papilionoideae</taxon>
        <taxon>50 kb inversion clade</taxon>
        <taxon>NPAAA clade</taxon>
        <taxon>indigoferoid/millettioid clade</taxon>
        <taxon>Phaseoleae</taxon>
        <taxon>Vigna</taxon>
    </lineage>
</organism>
<dbReference type="Gene3D" id="2.170.270.10">
    <property type="entry name" value="SET domain"/>
    <property type="match status" value="1"/>
</dbReference>
<evidence type="ECO:0000259" key="12">
    <source>
        <dbReference type="PROSITE" id="PS50280"/>
    </source>
</evidence>
<dbReference type="PROSITE" id="PS50280">
    <property type="entry name" value="SET"/>
    <property type="match status" value="1"/>
</dbReference>
<dbReference type="Proteomes" id="UP000501690">
    <property type="component" value="Linkage Group LG11"/>
</dbReference>
<dbReference type="Gene3D" id="2.20.25.80">
    <property type="entry name" value="WRKY domain"/>
    <property type="match status" value="1"/>
</dbReference>
<dbReference type="SMART" id="SM00317">
    <property type="entry name" value="SET"/>
    <property type="match status" value="1"/>
</dbReference>
<dbReference type="GO" id="GO:0003700">
    <property type="term" value="F:DNA-binding transcription factor activity"/>
    <property type="evidence" value="ECO:0007669"/>
    <property type="project" value="InterPro"/>
</dbReference>
<dbReference type="PROSITE" id="PS51578">
    <property type="entry name" value="SAM_MT43_SET2_2"/>
    <property type="match status" value="1"/>
</dbReference>
<dbReference type="InterPro" id="IPR003616">
    <property type="entry name" value="Post-SET_dom"/>
</dbReference>
<sequence>MPDLGNLVLSSTLTLSHCSSDVDVAAAADAPAKTLPNAFASGPAFEPRVLKRTRGSVDRVKKSASDKAFQDRLKDPFSYPFLVGAPKLRECCFCRHFIYPGEELLCSVRGCDARCHSECAKDSVGATGLKKYKCPQHVCFICKQKKHLRCVRCKIAFHSKCAPWPDAVLPLKDHPGLAVCWRHPSDWRLDRKPDTSTSDISEVFCRLPLPYISEEFKIDSSWKDMDSKMEQPPPYVHIRRNVYLVKKKRSNVDDGAGCTSCSSTCSDDCVCRVQCISCSKACRCSENCNNRPFRKEKKIKIVKTEHCGWGVEAAETIDKGGFIVEYIGEVIDDALCEKRLWDMKYMGVQNFYMCEIRKDFTIDATFKGNTSRFLNHSCDPNCVLEKWQVDGETRVGVFAARSIQSGEPLTYDYRFVQFGPEVKCNCGAANCQGFLGTKKKIGKLDLCWGSKRKRTSNACITLLPTKSNSTRKPYLCILLRSRTKTLLLESAQHCDEKTIVKETVEAPQKQTENQVQMSVCSTSSSKLSPAPPKANNVKVQNVDKGTPSGRTTLSSVSVSTASDGYNWRKYGQKQVKSPTGSRSYYRCTHSNCCAKKIKFCDHSGYVIEIVYKSQHSHDPPHKIDSTKESKFLPYSEPKIKCSVPKQSSRVQIDSDPSSPKKPLYESPCSANKNQENSSNDENGKVFLKEEHVSDPEPKRRQVAN</sequence>
<dbReference type="InterPro" id="IPR001214">
    <property type="entry name" value="SET_dom"/>
</dbReference>
<dbReference type="InterPro" id="IPR025787">
    <property type="entry name" value="Hist-Lys_N-MeTrfase_SET2_plant"/>
</dbReference>
<evidence type="ECO:0000256" key="7">
    <source>
        <dbReference type="ARBA" id="ARBA00023015"/>
    </source>
</evidence>
<keyword evidence="8" id="KW-0238">DNA-binding</keyword>
<dbReference type="SMART" id="SM00774">
    <property type="entry name" value="WRKY"/>
    <property type="match status" value="1"/>
</dbReference>
<feature type="domain" description="WRKY" evidence="13">
    <location>
        <begin position="556"/>
        <end position="620"/>
    </location>
</feature>
<dbReference type="InterPro" id="IPR047893">
    <property type="entry name" value="ASHR3-like_SET"/>
</dbReference>
<keyword evidence="3" id="KW-0158">Chromosome</keyword>
<evidence type="ECO:0000256" key="9">
    <source>
        <dbReference type="ARBA" id="ARBA00023163"/>
    </source>
</evidence>
<keyword evidence="4 16" id="KW-0489">Methyltransferase</keyword>
<keyword evidence="9" id="KW-0804">Transcription</keyword>
<evidence type="ECO:0000256" key="11">
    <source>
        <dbReference type="SAM" id="MobiDB-lite"/>
    </source>
</evidence>
<gene>
    <name evidence="16" type="ORF">DEO72_LG11g1024</name>
</gene>
<evidence type="ECO:0000259" key="13">
    <source>
        <dbReference type="PROSITE" id="PS50811"/>
    </source>
</evidence>
<keyword evidence="5 16" id="KW-0808">Transferase</keyword>
<evidence type="ECO:0000313" key="16">
    <source>
        <dbReference type="EMBL" id="QCE14026.1"/>
    </source>
</evidence>
<feature type="compositionally biased region" description="Polar residues" evidence="11">
    <location>
        <begin position="668"/>
        <end position="680"/>
    </location>
</feature>
<dbReference type="PROSITE" id="PS51215">
    <property type="entry name" value="AWS"/>
    <property type="match status" value="1"/>
</dbReference>
<dbReference type="InterPro" id="IPR003657">
    <property type="entry name" value="WRKY_dom"/>
</dbReference>
<feature type="region of interest" description="Disordered" evidence="11">
    <location>
        <begin position="643"/>
        <end position="704"/>
    </location>
</feature>
<dbReference type="PROSITE" id="PS50868">
    <property type="entry name" value="POST_SET"/>
    <property type="match status" value="1"/>
</dbReference>
<protein>
    <submittedName>
        <fullName evidence="16">Histone-lysine N-methyltransferase NSD1/2</fullName>
    </submittedName>
</protein>
<feature type="region of interest" description="Disordered" evidence="11">
    <location>
        <begin position="524"/>
        <end position="555"/>
    </location>
</feature>
<dbReference type="FunFam" id="2.170.270.10:FF:000043">
    <property type="entry name" value="Histone-lysine N-methyltransferase"/>
    <property type="match status" value="1"/>
</dbReference>
<evidence type="ECO:0000256" key="8">
    <source>
        <dbReference type="ARBA" id="ARBA00023125"/>
    </source>
</evidence>
<accession>A0A4D6NK36</accession>
<keyword evidence="6" id="KW-0949">S-adenosyl-L-methionine</keyword>
<reference evidence="16 17" key="1">
    <citation type="submission" date="2019-04" db="EMBL/GenBank/DDBJ databases">
        <title>An improved genome assembly and genetic linkage map for asparagus bean, Vigna unguiculata ssp. sesquipedialis.</title>
        <authorList>
            <person name="Xia Q."/>
            <person name="Zhang R."/>
            <person name="Dong Y."/>
        </authorList>
    </citation>
    <scope>NUCLEOTIDE SEQUENCE [LARGE SCALE GENOMIC DNA]</scope>
    <source>
        <tissue evidence="16">Leaf</tissue>
    </source>
</reference>
<dbReference type="GO" id="GO:0005694">
    <property type="term" value="C:chromosome"/>
    <property type="evidence" value="ECO:0007669"/>
    <property type="project" value="UniProtKB-SubCell"/>
</dbReference>
<dbReference type="AlphaFoldDB" id="A0A4D6NK36"/>
<evidence type="ECO:0000256" key="1">
    <source>
        <dbReference type="ARBA" id="ARBA00004123"/>
    </source>
</evidence>
<dbReference type="InterPro" id="IPR013083">
    <property type="entry name" value="Znf_RING/FYVE/PHD"/>
</dbReference>
<feature type="domain" description="SET" evidence="12">
    <location>
        <begin position="297"/>
        <end position="414"/>
    </location>
</feature>
<feature type="domain" description="AWS" evidence="15">
    <location>
        <begin position="254"/>
        <end position="297"/>
    </location>
</feature>
<dbReference type="Gene3D" id="3.30.40.10">
    <property type="entry name" value="Zinc/RING finger domain, C3HC4 (zinc finger)"/>
    <property type="match status" value="1"/>
</dbReference>
<evidence type="ECO:0000256" key="2">
    <source>
        <dbReference type="ARBA" id="ARBA00004286"/>
    </source>
</evidence>
<dbReference type="Pfam" id="PF00856">
    <property type="entry name" value="SET"/>
    <property type="match status" value="1"/>
</dbReference>
<comment type="subcellular location">
    <subcellularLocation>
        <location evidence="2">Chromosome</location>
    </subcellularLocation>
    <subcellularLocation>
        <location evidence="1">Nucleus</location>
    </subcellularLocation>
</comment>
<evidence type="ECO:0000256" key="5">
    <source>
        <dbReference type="ARBA" id="ARBA00022679"/>
    </source>
</evidence>
<keyword evidence="10" id="KW-0539">Nucleus</keyword>
<dbReference type="GO" id="GO:0032259">
    <property type="term" value="P:methylation"/>
    <property type="evidence" value="ECO:0007669"/>
    <property type="project" value="UniProtKB-KW"/>
</dbReference>
<dbReference type="GO" id="GO:0005634">
    <property type="term" value="C:nucleus"/>
    <property type="evidence" value="ECO:0007669"/>
    <property type="project" value="UniProtKB-SubCell"/>
</dbReference>
<evidence type="ECO:0000256" key="3">
    <source>
        <dbReference type="ARBA" id="ARBA00022454"/>
    </source>
</evidence>
<feature type="compositionally biased region" description="Polar residues" evidence="11">
    <location>
        <begin position="644"/>
        <end position="657"/>
    </location>
</feature>